<evidence type="ECO:0000313" key="7">
    <source>
        <dbReference type="Proteomes" id="UP000449944"/>
    </source>
</evidence>
<dbReference type="Pfam" id="PF03466">
    <property type="entry name" value="LysR_substrate"/>
    <property type="match status" value="1"/>
</dbReference>
<dbReference type="AlphaFoldDB" id="A0AAW9V5P4"/>
<evidence type="ECO:0000256" key="1">
    <source>
        <dbReference type="ARBA" id="ARBA00009437"/>
    </source>
</evidence>
<dbReference type="InterPro" id="IPR036388">
    <property type="entry name" value="WH-like_DNA-bd_sf"/>
</dbReference>
<evidence type="ECO:0000256" key="4">
    <source>
        <dbReference type="ARBA" id="ARBA00023163"/>
    </source>
</evidence>
<organism evidence="6 7">
    <name type="scientific">Providencia alcalifaciens</name>
    <dbReference type="NCBI Taxonomy" id="126385"/>
    <lineage>
        <taxon>Bacteria</taxon>
        <taxon>Pseudomonadati</taxon>
        <taxon>Pseudomonadota</taxon>
        <taxon>Gammaproteobacteria</taxon>
        <taxon>Enterobacterales</taxon>
        <taxon>Morganellaceae</taxon>
        <taxon>Providencia</taxon>
    </lineage>
</organism>
<evidence type="ECO:0000259" key="5">
    <source>
        <dbReference type="PROSITE" id="PS50931"/>
    </source>
</evidence>
<gene>
    <name evidence="6" type="ORF">GKR67_00645</name>
</gene>
<dbReference type="SUPFAM" id="SSF46785">
    <property type="entry name" value="Winged helix' DNA-binding domain"/>
    <property type="match status" value="1"/>
</dbReference>
<dbReference type="Pfam" id="PF00126">
    <property type="entry name" value="HTH_1"/>
    <property type="match status" value="1"/>
</dbReference>
<dbReference type="PANTHER" id="PTHR30579:SF3">
    <property type="entry name" value="TRANSCRIPTIONAL REGULATORY PROTEIN"/>
    <property type="match status" value="1"/>
</dbReference>
<evidence type="ECO:0000256" key="2">
    <source>
        <dbReference type="ARBA" id="ARBA00023015"/>
    </source>
</evidence>
<protein>
    <submittedName>
        <fullName evidence="6">LysR family transcriptional regulator</fullName>
    </submittedName>
</protein>
<name>A0AAW9V5P4_9GAMM</name>
<sequence length="277" mass="31597">MNWDDLRFLISLIENKTASAAAKKLNVNYVTVCRRIERLEHSLKQKLIYFKDNQYYPTNEGEALYQKALDINLSLNDLEEKIVSGGHLKQTITVSSSASIGEDIIIPNLNGLYKKYPQIKVNFLLSPNLESVIKKECDIAIRFFNDSSADGEFLTSINYHICSSESYLKNTQEDKIIIYNFELKNLAENSVLLKRYGQRSVFMEVNSLKAIYAAIINGMAIGILPEYLITDSVRIIEPRVMSKNLYLCASNRMNQITSGKIVIEEIKNIFSKINESK</sequence>
<proteinExistence type="inferred from homology"/>
<dbReference type="InterPro" id="IPR050176">
    <property type="entry name" value="LTTR"/>
</dbReference>
<dbReference type="InterPro" id="IPR005119">
    <property type="entry name" value="LysR_subst-bd"/>
</dbReference>
<dbReference type="PROSITE" id="PS50931">
    <property type="entry name" value="HTH_LYSR"/>
    <property type="match status" value="1"/>
</dbReference>
<evidence type="ECO:0000256" key="3">
    <source>
        <dbReference type="ARBA" id="ARBA00023125"/>
    </source>
</evidence>
<accession>A0AAW9V5P4</accession>
<dbReference type="InterPro" id="IPR000847">
    <property type="entry name" value="LysR_HTH_N"/>
</dbReference>
<dbReference type="GO" id="GO:0003677">
    <property type="term" value="F:DNA binding"/>
    <property type="evidence" value="ECO:0007669"/>
    <property type="project" value="UniProtKB-KW"/>
</dbReference>
<dbReference type="EMBL" id="WLUB01000005">
    <property type="protein sequence ID" value="MTC33140.1"/>
    <property type="molecule type" value="Genomic_DNA"/>
</dbReference>
<dbReference type="Gene3D" id="1.10.10.10">
    <property type="entry name" value="Winged helix-like DNA-binding domain superfamily/Winged helix DNA-binding domain"/>
    <property type="match status" value="1"/>
</dbReference>
<dbReference type="GO" id="GO:0003700">
    <property type="term" value="F:DNA-binding transcription factor activity"/>
    <property type="evidence" value="ECO:0007669"/>
    <property type="project" value="InterPro"/>
</dbReference>
<dbReference type="InterPro" id="IPR036390">
    <property type="entry name" value="WH_DNA-bd_sf"/>
</dbReference>
<dbReference type="SUPFAM" id="SSF53850">
    <property type="entry name" value="Periplasmic binding protein-like II"/>
    <property type="match status" value="1"/>
</dbReference>
<evidence type="ECO:0000313" key="6">
    <source>
        <dbReference type="EMBL" id="MTC33140.1"/>
    </source>
</evidence>
<feature type="domain" description="HTH lysR-type" evidence="5">
    <location>
        <begin position="1"/>
        <end position="58"/>
    </location>
</feature>
<comment type="caution">
    <text evidence="6">The sequence shown here is derived from an EMBL/GenBank/DDBJ whole genome shotgun (WGS) entry which is preliminary data.</text>
</comment>
<dbReference type="Proteomes" id="UP000449944">
    <property type="component" value="Unassembled WGS sequence"/>
</dbReference>
<dbReference type="PANTHER" id="PTHR30579">
    <property type="entry name" value="TRANSCRIPTIONAL REGULATOR"/>
    <property type="match status" value="1"/>
</dbReference>
<comment type="similarity">
    <text evidence="1">Belongs to the LysR transcriptional regulatory family.</text>
</comment>
<keyword evidence="4" id="KW-0804">Transcription</keyword>
<keyword evidence="2" id="KW-0805">Transcription regulation</keyword>
<dbReference type="Gene3D" id="3.40.190.290">
    <property type="match status" value="1"/>
</dbReference>
<reference evidence="6 7" key="1">
    <citation type="submission" date="2019-10" db="EMBL/GenBank/DDBJ databases">
        <title>Comparative genomic analysis of Providencia.</title>
        <authorList>
            <person name="Yuan C."/>
            <person name="Wei Y."/>
            <person name="Yin Z."/>
        </authorList>
    </citation>
    <scope>NUCLEOTIDE SEQUENCE [LARGE SCALE GENOMIC DNA]</scope>
    <source>
        <strain evidence="7">wls1934</strain>
    </source>
</reference>
<keyword evidence="3" id="KW-0238">DNA-binding</keyword>